<keyword evidence="2" id="KW-0012">Acyltransferase</keyword>
<dbReference type="Gene3D" id="3.40.630.30">
    <property type="match status" value="1"/>
</dbReference>
<comment type="caution">
    <text evidence="5">The sequence shown here is derived from an EMBL/GenBank/DDBJ whole genome shotgun (WGS) entry which is preliminary data.</text>
</comment>
<gene>
    <name evidence="5" type="ORF">CH341_29135</name>
</gene>
<dbReference type="PROSITE" id="PS51186">
    <property type="entry name" value="GNAT"/>
    <property type="match status" value="1"/>
</dbReference>
<evidence type="ECO:0000256" key="1">
    <source>
        <dbReference type="ARBA" id="ARBA00022679"/>
    </source>
</evidence>
<evidence type="ECO:0000256" key="3">
    <source>
        <dbReference type="ARBA" id="ARBA00038502"/>
    </source>
</evidence>
<protein>
    <submittedName>
        <fullName evidence="5">GNAT family N-acetyltransferase</fullName>
    </submittedName>
</protein>
<comment type="similarity">
    <text evidence="3">Belongs to the acetyltransferase family. RimJ subfamily.</text>
</comment>
<dbReference type="GO" id="GO:0016747">
    <property type="term" value="F:acyltransferase activity, transferring groups other than amino-acyl groups"/>
    <property type="evidence" value="ECO:0007669"/>
    <property type="project" value="InterPro"/>
</dbReference>
<dbReference type="InterPro" id="IPR016181">
    <property type="entry name" value="Acyl_CoA_acyltransferase"/>
</dbReference>
<organism evidence="5 6">
    <name type="scientific">Rhodoplanes roseus</name>
    <dbReference type="NCBI Taxonomy" id="29409"/>
    <lineage>
        <taxon>Bacteria</taxon>
        <taxon>Pseudomonadati</taxon>
        <taxon>Pseudomonadota</taxon>
        <taxon>Alphaproteobacteria</taxon>
        <taxon>Hyphomicrobiales</taxon>
        <taxon>Nitrobacteraceae</taxon>
        <taxon>Rhodoplanes</taxon>
    </lineage>
</organism>
<dbReference type="Proteomes" id="UP000249130">
    <property type="component" value="Unassembled WGS sequence"/>
</dbReference>
<dbReference type="CDD" id="cd04301">
    <property type="entry name" value="NAT_SF"/>
    <property type="match status" value="1"/>
</dbReference>
<evidence type="ECO:0000259" key="4">
    <source>
        <dbReference type="PROSITE" id="PS51186"/>
    </source>
</evidence>
<dbReference type="PANTHER" id="PTHR43792:SF8">
    <property type="entry name" value="[RIBOSOMAL PROTEIN US5]-ALANINE N-ACETYLTRANSFERASE"/>
    <property type="match status" value="1"/>
</dbReference>
<reference evidence="5 6" key="1">
    <citation type="submission" date="2017-07" db="EMBL/GenBank/DDBJ databases">
        <title>Draft Genome Sequences of Select Purple Nonsulfur Bacteria.</title>
        <authorList>
            <person name="Lasarre B."/>
            <person name="Mckinlay J.B."/>
        </authorList>
    </citation>
    <scope>NUCLEOTIDE SEQUENCE [LARGE SCALE GENOMIC DNA]</scope>
    <source>
        <strain evidence="5 6">DSM 5909</strain>
    </source>
</reference>
<sequence>MTILERPGVSLHEACSHVIETDRLILRAPRLDDAKTVATLADDRRIAENTLRIPHPYRLGDAEDWIAAATLGGGEETFLMVLHDGTVIGSCALRWRDDDTAEIGYWLGAAHWGRGYATEASRALVDHAFTEHGVEAIVAGARTSNPASRRVLEKCGFQWTNVELHRIRAISSSAPFDRFRLERTIWASLKSWGRSAARVRCSA</sequence>
<proteinExistence type="inferred from homology"/>
<dbReference type="OrthoDB" id="9804153at2"/>
<keyword evidence="1 5" id="KW-0808">Transferase</keyword>
<dbReference type="InterPro" id="IPR051531">
    <property type="entry name" value="N-acetyltransferase"/>
</dbReference>
<accession>A0A327KI01</accession>
<dbReference type="PANTHER" id="PTHR43792">
    <property type="entry name" value="GNAT FAMILY, PUTATIVE (AFU_ORTHOLOGUE AFUA_3G00765)-RELATED-RELATED"/>
    <property type="match status" value="1"/>
</dbReference>
<evidence type="ECO:0000313" key="6">
    <source>
        <dbReference type="Proteomes" id="UP000249130"/>
    </source>
</evidence>
<name>A0A327KI01_9BRAD</name>
<dbReference type="RefSeq" id="WP_111422852.1">
    <property type="nucleotide sequence ID" value="NZ_NPEX01000418.1"/>
</dbReference>
<keyword evidence="6" id="KW-1185">Reference proteome</keyword>
<dbReference type="EMBL" id="NPEX01000418">
    <property type="protein sequence ID" value="RAI37734.1"/>
    <property type="molecule type" value="Genomic_DNA"/>
</dbReference>
<dbReference type="InterPro" id="IPR000182">
    <property type="entry name" value="GNAT_dom"/>
</dbReference>
<feature type="domain" description="N-acetyltransferase" evidence="4">
    <location>
        <begin position="24"/>
        <end position="177"/>
    </location>
</feature>
<dbReference type="SUPFAM" id="SSF55729">
    <property type="entry name" value="Acyl-CoA N-acyltransferases (Nat)"/>
    <property type="match status" value="1"/>
</dbReference>
<dbReference type="AlphaFoldDB" id="A0A327KI01"/>
<dbReference type="Pfam" id="PF13302">
    <property type="entry name" value="Acetyltransf_3"/>
    <property type="match status" value="1"/>
</dbReference>
<evidence type="ECO:0000256" key="2">
    <source>
        <dbReference type="ARBA" id="ARBA00023315"/>
    </source>
</evidence>
<evidence type="ECO:0000313" key="5">
    <source>
        <dbReference type="EMBL" id="RAI37734.1"/>
    </source>
</evidence>